<evidence type="ECO:0000256" key="4">
    <source>
        <dbReference type="ARBA" id="ARBA00010617"/>
    </source>
</evidence>
<protein>
    <submittedName>
        <fullName evidence="15">Cytochrome P450</fullName>
    </submittedName>
</protein>
<evidence type="ECO:0000256" key="14">
    <source>
        <dbReference type="SAM" id="Phobius"/>
    </source>
</evidence>
<evidence type="ECO:0000256" key="11">
    <source>
        <dbReference type="ARBA" id="ARBA00023033"/>
    </source>
</evidence>
<gene>
    <name evidence="15" type="ORF">DFH07DRAFT_889947</name>
</gene>
<dbReference type="CDD" id="cd11069">
    <property type="entry name" value="CYP_FUM15-like"/>
    <property type="match status" value="1"/>
</dbReference>
<dbReference type="InterPro" id="IPR050121">
    <property type="entry name" value="Cytochrome_P450_monoxygenase"/>
</dbReference>
<comment type="caution">
    <text evidence="15">The sequence shown here is derived from an EMBL/GenBank/DDBJ whole genome shotgun (WGS) entry which is preliminary data.</text>
</comment>
<comment type="cofactor">
    <cofactor evidence="1 13">
        <name>heme</name>
        <dbReference type="ChEBI" id="CHEBI:30413"/>
    </cofactor>
</comment>
<feature type="binding site" description="axial binding residue" evidence="13">
    <location>
        <position position="473"/>
    </location>
    <ligand>
        <name>heme</name>
        <dbReference type="ChEBI" id="CHEBI:30413"/>
    </ligand>
    <ligandPart>
        <name>Fe</name>
        <dbReference type="ChEBI" id="CHEBI:18248"/>
    </ligandPart>
</feature>
<keyword evidence="7 13" id="KW-0479">Metal-binding</keyword>
<dbReference type="GO" id="GO:0020037">
    <property type="term" value="F:heme binding"/>
    <property type="evidence" value="ECO:0007669"/>
    <property type="project" value="InterPro"/>
</dbReference>
<dbReference type="GO" id="GO:0005506">
    <property type="term" value="F:iron ion binding"/>
    <property type="evidence" value="ECO:0007669"/>
    <property type="project" value="InterPro"/>
</dbReference>
<keyword evidence="16" id="KW-1185">Reference proteome</keyword>
<dbReference type="PANTHER" id="PTHR24305">
    <property type="entry name" value="CYTOCHROME P450"/>
    <property type="match status" value="1"/>
</dbReference>
<dbReference type="EMBL" id="JARJLG010000101">
    <property type="protein sequence ID" value="KAJ7745809.1"/>
    <property type="molecule type" value="Genomic_DNA"/>
</dbReference>
<keyword evidence="6 14" id="KW-0812">Transmembrane</keyword>
<dbReference type="GO" id="GO:0016020">
    <property type="term" value="C:membrane"/>
    <property type="evidence" value="ECO:0007669"/>
    <property type="project" value="UniProtKB-SubCell"/>
</dbReference>
<dbReference type="PRINTS" id="PR00385">
    <property type="entry name" value="P450"/>
</dbReference>
<evidence type="ECO:0000256" key="8">
    <source>
        <dbReference type="ARBA" id="ARBA00022989"/>
    </source>
</evidence>
<evidence type="ECO:0000256" key="9">
    <source>
        <dbReference type="ARBA" id="ARBA00023002"/>
    </source>
</evidence>
<evidence type="ECO:0000313" key="15">
    <source>
        <dbReference type="EMBL" id="KAJ7745809.1"/>
    </source>
</evidence>
<dbReference type="Pfam" id="PF00067">
    <property type="entry name" value="p450"/>
    <property type="match status" value="1"/>
</dbReference>
<dbReference type="AlphaFoldDB" id="A0AAD7ILG9"/>
<keyword evidence="12 14" id="KW-0472">Membrane</keyword>
<evidence type="ECO:0000256" key="2">
    <source>
        <dbReference type="ARBA" id="ARBA00004370"/>
    </source>
</evidence>
<evidence type="ECO:0000256" key="6">
    <source>
        <dbReference type="ARBA" id="ARBA00022692"/>
    </source>
</evidence>
<dbReference type="Gene3D" id="1.10.630.10">
    <property type="entry name" value="Cytochrome P450"/>
    <property type="match status" value="1"/>
</dbReference>
<evidence type="ECO:0000313" key="16">
    <source>
        <dbReference type="Proteomes" id="UP001215280"/>
    </source>
</evidence>
<feature type="transmembrane region" description="Helical" evidence="14">
    <location>
        <begin position="6"/>
        <end position="27"/>
    </location>
</feature>
<reference evidence="15" key="1">
    <citation type="submission" date="2023-03" db="EMBL/GenBank/DDBJ databases">
        <title>Massive genome expansion in bonnet fungi (Mycena s.s.) driven by repeated elements and novel gene families across ecological guilds.</title>
        <authorList>
            <consortium name="Lawrence Berkeley National Laboratory"/>
            <person name="Harder C.B."/>
            <person name="Miyauchi S."/>
            <person name="Viragh M."/>
            <person name="Kuo A."/>
            <person name="Thoen E."/>
            <person name="Andreopoulos B."/>
            <person name="Lu D."/>
            <person name="Skrede I."/>
            <person name="Drula E."/>
            <person name="Henrissat B."/>
            <person name="Morin E."/>
            <person name="Kohler A."/>
            <person name="Barry K."/>
            <person name="LaButti K."/>
            <person name="Morin E."/>
            <person name="Salamov A."/>
            <person name="Lipzen A."/>
            <person name="Mereny Z."/>
            <person name="Hegedus B."/>
            <person name="Baldrian P."/>
            <person name="Stursova M."/>
            <person name="Weitz H."/>
            <person name="Taylor A."/>
            <person name="Grigoriev I.V."/>
            <person name="Nagy L.G."/>
            <person name="Martin F."/>
            <person name="Kauserud H."/>
        </authorList>
    </citation>
    <scope>NUCLEOTIDE SEQUENCE</scope>
    <source>
        <strain evidence="15">CBHHK188m</strain>
    </source>
</reference>
<dbReference type="InterPro" id="IPR001128">
    <property type="entry name" value="Cyt_P450"/>
</dbReference>
<keyword evidence="10 13" id="KW-0408">Iron</keyword>
<keyword evidence="5 13" id="KW-0349">Heme</keyword>
<sequence>MTANSIILPITAAFVYYGLYHIIPSVYRLFTNPLRHLGGPTNPSFFLGNFKQMMDDPPLTEKWREEYGSNFMFKGLFSMSQLYTSDIKAVSHILNDTSVYPRSSHTRGSRRLLVGDGLLSLEFEDHKRQRRILNQAFSTGQIRLMTEGFLEQAILLRDMWRLQLISGNTVTCIDVSPWLRRTTLNMLGLAGFNYHFDAHQTKGKPNELDQAFTALLHSPDADRFAVFRLAKAIVPILGFLSLPGTQVVESAREKMLAIASQIVSESKAAIKVSEGQKILTGQKDLLSVLLKSNLSADLPESQRLSDAEVISQIPTFFLAGHETTSSAVSWALHALSLYPALQSKLRDELFTISTENPTMEELNSLTYLESVVREVMRVHSPVKFVDRVATRDDVLPLAKPYIDKQGRAHDNIPIRKGQIMYISLPAVNRDKDIWGDDAEEFKPERWENIPEAVQQIPGVWANVLSFLGGPHNCIGYRFSLAEIKVLLFTLIRAFEFEPATTKGIIVPGSVGSLQPPRLLTGTETSSSLPLMMLPYDPQGN</sequence>
<keyword evidence="8 14" id="KW-1133">Transmembrane helix</keyword>
<comment type="subcellular location">
    <subcellularLocation>
        <location evidence="2">Membrane</location>
    </subcellularLocation>
</comment>
<evidence type="ECO:0000256" key="12">
    <source>
        <dbReference type="ARBA" id="ARBA00023136"/>
    </source>
</evidence>
<keyword evidence="11" id="KW-0503">Monooxygenase</keyword>
<evidence type="ECO:0000256" key="5">
    <source>
        <dbReference type="ARBA" id="ARBA00022617"/>
    </source>
</evidence>
<keyword evidence="9" id="KW-0560">Oxidoreductase</keyword>
<comment type="pathway">
    <text evidence="3">Secondary metabolite biosynthesis; terpenoid biosynthesis.</text>
</comment>
<evidence type="ECO:0000256" key="1">
    <source>
        <dbReference type="ARBA" id="ARBA00001971"/>
    </source>
</evidence>
<evidence type="ECO:0000256" key="10">
    <source>
        <dbReference type="ARBA" id="ARBA00023004"/>
    </source>
</evidence>
<comment type="similarity">
    <text evidence="4">Belongs to the cytochrome P450 family.</text>
</comment>
<evidence type="ECO:0000256" key="7">
    <source>
        <dbReference type="ARBA" id="ARBA00022723"/>
    </source>
</evidence>
<dbReference type="SUPFAM" id="SSF48264">
    <property type="entry name" value="Cytochrome P450"/>
    <property type="match status" value="1"/>
</dbReference>
<evidence type="ECO:0000256" key="3">
    <source>
        <dbReference type="ARBA" id="ARBA00004721"/>
    </source>
</evidence>
<dbReference type="GO" id="GO:0016705">
    <property type="term" value="F:oxidoreductase activity, acting on paired donors, with incorporation or reduction of molecular oxygen"/>
    <property type="evidence" value="ECO:0007669"/>
    <property type="project" value="InterPro"/>
</dbReference>
<accession>A0AAD7ILG9</accession>
<dbReference type="Proteomes" id="UP001215280">
    <property type="component" value="Unassembled WGS sequence"/>
</dbReference>
<dbReference type="InterPro" id="IPR036396">
    <property type="entry name" value="Cyt_P450_sf"/>
</dbReference>
<dbReference type="GO" id="GO:0004497">
    <property type="term" value="F:monooxygenase activity"/>
    <property type="evidence" value="ECO:0007669"/>
    <property type="project" value="UniProtKB-KW"/>
</dbReference>
<dbReference type="InterPro" id="IPR002403">
    <property type="entry name" value="Cyt_P450_E_grp-IV"/>
</dbReference>
<dbReference type="PRINTS" id="PR00465">
    <property type="entry name" value="EP450IV"/>
</dbReference>
<proteinExistence type="inferred from homology"/>
<evidence type="ECO:0000256" key="13">
    <source>
        <dbReference type="PIRSR" id="PIRSR602403-1"/>
    </source>
</evidence>
<organism evidence="15 16">
    <name type="scientific">Mycena maculata</name>
    <dbReference type="NCBI Taxonomy" id="230809"/>
    <lineage>
        <taxon>Eukaryota</taxon>
        <taxon>Fungi</taxon>
        <taxon>Dikarya</taxon>
        <taxon>Basidiomycota</taxon>
        <taxon>Agaricomycotina</taxon>
        <taxon>Agaricomycetes</taxon>
        <taxon>Agaricomycetidae</taxon>
        <taxon>Agaricales</taxon>
        <taxon>Marasmiineae</taxon>
        <taxon>Mycenaceae</taxon>
        <taxon>Mycena</taxon>
    </lineage>
</organism>
<dbReference type="PANTHER" id="PTHR24305:SF166">
    <property type="entry name" value="CYTOCHROME P450 12A4, MITOCHONDRIAL-RELATED"/>
    <property type="match status" value="1"/>
</dbReference>
<name>A0AAD7ILG9_9AGAR</name>